<dbReference type="Pfam" id="PF14552">
    <property type="entry name" value="Tautomerase_2"/>
    <property type="match status" value="1"/>
</dbReference>
<evidence type="ECO:0000313" key="1">
    <source>
        <dbReference type="EMBL" id="SHG44013.1"/>
    </source>
</evidence>
<dbReference type="InterPro" id="IPR037479">
    <property type="entry name" value="Tauto_MSAD"/>
</dbReference>
<dbReference type="SUPFAM" id="SSF55331">
    <property type="entry name" value="Tautomerase/MIF"/>
    <property type="match status" value="1"/>
</dbReference>
<reference evidence="1 2" key="1">
    <citation type="submission" date="2016-11" db="EMBL/GenBank/DDBJ databases">
        <authorList>
            <person name="Jaros S."/>
            <person name="Januszkiewicz K."/>
            <person name="Wedrychowicz H."/>
        </authorList>
    </citation>
    <scope>NUCLEOTIDE SEQUENCE [LARGE SCALE GENOMIC DNA]</scope>
    <source>
        <strain evidence="1 2">GAS242</strain>
    </source>
</reference>
<accession>A0A1M5JVI2</accession>
<sequence length="204" mass="22784">MPFVTFTVRRGLSAADKSRLSEAMLEAQVVAGYHRADRFHRFLEVDRDDLLVDPRFPDYATDRTDRFMVVEVVISSGRSTGTAATLADEAVRLFGERLHLAPQDILFVFHEVEPNLPRFPAASIRQEATGCLSRRSATSSWRQRKSIGRGTNVTRSYSTGRFSYPRSCHTTSRCMRGCDPCTPISLICSSSRSSPISVQPFSTA</sequence>
<gene>
    <name evidence="1" type="ORF">SAMN05444169_2482</name>
</gene>
<dbReference type="OrthoDB" id="9804765at2"/>
<proteinExistence type="predicted"/>
<protein>
    <submittedName>
        <fullName evidence="1">Tautomerase enzyme</fullName>
    </submittedName>
</protein>
<name>A0A1M5JVI2_9BRAD</name>
<evidence type="ECO:0000313" key="2">
    <source>
        <dbReference type="Proteomes" id="UP000190675"/>
    </source>
</evidence>
<dbReference type="Proteomes" id="UP000190675">
    <property type="component" value="Chromosome I"/>
</dbReference>
<dbReference type="EMBL" id="LT670818">
    <property type="protein sequence ID" value="SHG44013.1"/>
    <property type="molecule type" value="Genomic_DNA"/>
</dbReference>
<dbReference type="InterPro" id="IPR014347">
    <property type="entry name" value="Tautomerase/MIF_sf"/>
</dbReference>
<organism evidence="1 2">
    <name type="scientific">Bradyrhizobium erythrophlei</name>
    <dbReference type="NCBI Taxonomy" id="1437360"/>
    <lineage>
        <taxon>Bacteria</taxon>
        <taxon>Pseudomonadati</taxon>
        <taxon>Pseudomonadota</taxon>
        <taxon>Alphaproteobacteria</taxon>
        <taxon>Hyphomicrobiales</taxon>
        <taxon>Nitrobacteraceae</taxon>
        <taxon>Bradyrhizobium</taxon>
    </lineage>
</organism>
<dbReference type="Gene3D" id="3.30.429.10">
    <property type="entry name" value="Macrophage Migration Inhibitory Factor"/>
    <property type="match status" value="1"/>
</dbReference>
<dbReference type="AlphaFoldDB" id="A0A1M5JVI2"/>